<dbReference type="GO" id="GO:0009507">
    <property type="term" value="C:chloroplast"/>
    <property type="evidence" value="ECO:0007669"/>
    <property type="project" value="UniProtKB-SubCell"/>
</dbReference>
<dbReference type="Gene3D" id="3.10.20.80">
    <property type="entry name" value="Translation initiation factor 3 (IF-3), N-terminal domain"/>
    <property type="match status" value="1"/>
</dbReference>
<dbReference type="GO" id="GO:0003743">
    <property type="term" value="F:translation initiation factor activity"/>
    <property type="evidence" value="ECO:0007669"/>
    <property type="project" value="UniProtKB-UniRule"/>
</dbReference>
<evidence type="ECO:0000259" key="6">
    <source>
        <dbReference type="Pfam" id="PF00707"/>
    </source>
</evidence>
<dbReference type="GeneID" id="20005656"/>
<evidence type="ECO:0000259" key="7">
    <source>
        <dbReference type="Pfam" id="PF05198"/>
    </source>
</evidence>
<dbReference type="AlphaFoldDB" id="A0A075W3P4"/>
<dbReference type="SUPFAM" id="SSF55200">
    <property type="entry name" value="Translation initiation factor IF3, C-terminal domain"/>
    <property type="match status" value="1"/>
</dbReference>
<dbReference type="FunFam" id="3.30.110.10:FF:000001">
    <property type="entry name" value="Translation initiation factor IF-3"/>
    <property type="match status" value="1"/>
</dbReference>
<gene>
    <name evidence="4 8" type="primary">infC</name>
</gene>
<dbReference type="InterPro" id="IPR019813">
    <property type="entry name" value="Translation_initiation_fac3_CS"/>
</dbReference>
<evidence type="ECO:0000256" key="4">
    <source>
        <dbReference type="HAMAP-Rule" id="MF_00080"/>
    </source>
</evidence>
<organism evidence="8">
    <name type="scientific">Galdieria sulphuraria</name>
    <name type="common">Red alga</name>
    <dbReference type="NCBI Taxonomy" id="130081"/>
    <lineage>
        <taxon>Eukaryota</taxon>
        <taxon>Rhodophyta</taxon>
        <taxon>Bangiophyceae</taxon>
        <taxon>Galdieriales</taxon>
        <taxon>Galdieriaceae</taxon>
        <taxon>Galdieria</taxon>
    </lineage>
</organism>
<sequence length="181" mass="21535">MLEKSKQKNSFDKNKFIINNKISFPTVRIIDEKNYQLGIYKIEEALKLAEEKNLDLVLINDKTEPPVVRIIDYGKFKFTQEKRSREAKKKQQQVTVKEIKMRYKIEDHDYQVRINQAIKFLKLGNKVKISLTFKGREIQYIDLAEKLIEKIIHNLSHIAEHEKVFDKEGKNLYIMLLPKKT</sequence>
<dbReference type="GO" id="GO:0032790">
    <property type="term" value="P:ribosome disassembly"/>
    <property type="evidence" value="ECO:0007669"/>
    <property type="project" value="TreeGrafter"/>
</dbReference>
<proteinExistence type="inferred from homology"/>
<dbReference type="KEGG" id="gsl:JL72_p057"/>
<dbReference type="HAMAP" id="MF_00080">
    <property type="entry name" value="IF_3"/>
    <property type="match status" value="1"/>
</dbReference>
<comment type="function">
    <text evidence="4 5">IF-3 binds to the 30S ribosomal subunit and shifts the equilibrium between 70S ribosomes and their 50S and 30S subunits in favor of the free subunits, thus enhancing the availability of 30S subunits on which protein synthesis initiation begins.</text>
</comment>
<dbReference type="GO" id="GO:0043022">
    <property type="term" value="F:ribosome binding"/>
    <property type="evidence" value="ECO:0007669"/>
    <property type="project" value="TreeGrafter"/>
</dbReference>
<dbReference type="PROSITE" id="PS00938">
    <property type="entry name" value="IF3"/>
    <property type="match status" value="1"/>
</dbReference>
<feature type="domain" description="Translation initiation factor 3 N-terminal" evidence="7">
    <location>
        <begin position="18"/>
        <end position="87"/>
    </location>
</feature>
<comment type="subcellular location">
    <subcellularLocation>
        <location evidence="4">Cytoplasm</location>
    </subcellularLocation>
    <subcellularLocation>
        <location evidence="5">Plastid</location>
        <location evidence="5">Chloroplast</location>
    </subcellularLocation>
</comment>
<comment type="subunit">
    <text evidence="4 5">Monomer.</text>
</comment>
<dbReference type="Pfam" id="PF05198">
    <property type="entry name" value="IF3_N"/>
    <property type="match status" value="1"/>
</dbReference>
<evidence type="ECO:0000256" key="1">
    <source>
        <dbReference type="ARBA" id="ARBA00005439"/>
    </source>
</evidence>
<protein>
    <recommendedName>
        <fullName evidence="4 5">Translation initiation factor IF-3</fullName>
    </recommendedName>
</protein>
<dbReference type="InterPro" id="IPR001288">
    <property type="entry name" value="Translation_initiation_fac_3"/>
</dbReference>
<dbReference type="GO" id="GO:0016020">
    <property type="term" value="C:membrane"/>
    <property type="evidence" value="ECO:0007669"/>
    <property type="project" value="TreeGrafter"/>
</dbReference>
<dbReference type="PANTHER" id="PTHR10938:SF0">
    <property type="entry name" value="TRANSLATION INITIATION FACTOR IF-3, MITOCHONDRIAL"/>
    <property type="match status" value="1"/>
</dbReference>
<evidence type="ECO:0000256" key="2">
    <source>
        <dbReference type="ARBA" id="ARBA00022540"/>
    </source>
</evidence>
<dbReference type="EMBL" id="KJ700459">
    <property type="protein sequence ID" value="AIG92595.1"/>
    <property type="molecule type" value="Genomic_DNA"/>
</dbReference>
<dbReference type="GO" id="GO:0005829">
    <property type="term" value="C:cytosol"/>
    <property type="evidence" value="ECO:0007669"/>
    <property type="project" value="TreeGrafter"/>
</dbReference>
<dbReference type="PANTHER" id="PTHR10938">
    <property type="entry name" value="TRANSLATION INITIATION FACTOR IF-3"/>
    <property type="match status" value="1"/>
</dbReference>
<accession>A0A075W3P4</accession>
<dbReference type="Gene3D" id="3.30.110.10">
    <property type="entry name" value="Translation initiation factor 3 (IF-3), C-terminal domain"/>
    <property type="match status" value="1"/>
</dbReference>
<evidence type="ECO:0000256" key="3">
    <source>
        <dbReference type="ARBA" id="ARBA00022917"/>
    </source>
</evidence>
<dbReference type="SUPFAM" id="SSF54364">
    <property type="entry name" value="Translation initiation factor IF3, N-terminal domain"/>
    <property type="match status" value="1"/>
</dbReference>
<comment type="similarity">
    <text evidence="1 4 5">Belongs to the IF-3 family.</text>
</comment>
<dbReference type="Pfam" id="PF00707">
    <property type="entry name" value="IF3_C"/>
    <property type="match status" value="1"/>
</dbReference>
<evidence type="ECO:0000256" key="5">
    <source>
        <dbReference type="RuleBase" id="RU000646"/>
    </source>
</evidence>
<keyword evidence="8" id="KW-0934">Plastid</keyword>
<dbReference type="InterPro" id="IPR019814">
    <property type="entry name" value="Translation_initiation_fac_3_N"/>
</dbReference>
<dbReference type="InterPro" id="IPR019815">
    <property type="entry name" value="Translation_initiation_fac_3_C"/>
</dbReference>
<reference evidence="8" key="1">
    <citation type="journal article" date="2015" name="Genome Biol. Evol.">
        <title>Extreme features of the Galdieria sulphuraria organellar genomes: a consequence of polyextremophily?</title>
        <authorList>
            <person name="Jain K."/>
            <person name="Krause K."/>
            <person name="Grewe F."/>
            <person name="Nelson G.F."/>
            <person name="Weber A.P."/>
            <person name="Christensen A.C."/>
            <person name="Mower J.P."/>
        </authorList>
    </citation>
    <scope>NUCLEOTIDE SEQUENCE</scope>
    <source>
        <strain evidence="8">074W</strain>
    </source>
</reference>
<dbReference type="NCBIfam" id="TIGR00168">
    <property type="entry name" value="infC"/>
    <property type="match status" value="1"/>
</dbReference>
<dbReference type="InterPro" id="IPR036787">
    <property type="entry name" value="T_IF-3_N_sf"/>
</dbReference>
<feature type="domain" description="Translation initiation factor 3 C-terminal" evidence="6">
    <location>
        <begin position="94"/>
        <end position="179"/>
    </location>
</feature>
<dbReference type="InterPro" id="IPR036788">
    <property type="entry name" value="T_IF-3_C_sf"/>
</dbReference>
<name>A0A075W3P4_GALSU</name>
<dbReference type="RefSeq" id="YP_009051153.1">
    <property type="nucleotide sequence ID" value="NC_024665.1"/>
</dbReference>
<evidence type="ECO:0000313" key="8">
    <source>
        <dbReference type="EMBL" id="AIG92595.1"/>
    </source>
</evidence>
<keyword evidence="2 4" id="KW-0396">Initiation factor</keyword>
<geneLocation type="plastid" evidence="8"/>
<keyword evidence="4" id="KW-0963">Cytoplasm</keyword>
<keyword evidence="3 4" id="KW-0648">Protein biosynthesis</keyword>